<gene>
    <name evidence="1" type="ORF">CSKR_104001</name>
</gene>
<feature type="non-terminal residue" evidence="1">
    <location>
        <position position="1"/>
    </location>
</feature>
<accession>A0A419QA67</accession>
<dbReference type="InParanoid" id="A0A419QA67"/>
<proteinExistence type="predicted"/>
<sequence length="180" mass="20229">WCIYAARASNAQLPTSPPQIIGGRNCGSYNHCTTSTRFLTADDDDADSANLLLFLYATETQIKMGDLSKSGTFIIFPSAFLKNANVFLYEENISSEHTTYNRENQFNDGNYTHLQINLVYTMDSTESLLQLNALNQSRLMFQLNIRLTETRGLSLSDDPQEGQNQSWAGEGFLANFMEIN</sequence>
<protein>
    <submittedName>
        <fullName evidence="1">Uncharacterized protein</fullName>
    </submittedName>
</protein>
<dbReference type="AlphaFoldDB" id="A0A419QA67"/>
<reference evidence="1 2" key="2">
    <citation type="journal article" date="2021" name="Genomics">
        <title>High-quality reference genome for Clonorchis sinensis.</title>
        <authorList>
            <person name="Young N.D."/>
            <person name="Stroehlein A.J."/>
            <person name="Kinkar L."/>
            <person name="Wang T."/>
            <person name="Sohn W.M."/>
            <person name="Chang B.C.H."/>
            <person name="Kaur P."/>
            <person name="Weisz D."/>
            <person name="Dudchenko O."/>
            <person name="Aiden E.L."/>
            <person name="Korhonen P.K."/>
            <person name="Gasser R.B."/>
        </authorList>
    </citation>
    <scope>NUCLEOTIDE SEQUENCE [LARGE SCALE GENOMIC DNA]</scope>
    <source>
        <strain evidence="1">Cs-k2</strain>
    </source>
</reference>
<dbReference type="Proteomes" id="UP000286415">
    <property type="component" value="Unassembled WGS sequence"/>
</dbReference>
<evidence type="ECO:0000313" key="2">
    <source>
        <dbReference type="Proteomes" id="UP000286415"/>
    </source>
</evidence>
<keyword evidence="2" id="KW-1185">Reference proteome</keyword>
<organism evidence="1 2">
    <name type="scientific">Clonorchis sinensis</name>
    <name type="common">Chinese liver fluke</name>
    <dbReference type="NCBI Taxonomy" id="79923"/>
    <lineage>
        <taxon>Eukaryota</taxon>
        <taxon>Metazoa</taxon>
        <taxon>Spiralia</taxon>
        <taxon>Lophotrochozoa</taxon>
        <taxon>Platyhelminthes</taxon>
        <taxon>Trematoda</taxon>
        <taxon>Digenea</taxon>
        <taxon>Opisthorchiida</taxon>
        <taxon>Opisthorchiata</taxon>
        <taxon>Opisthorchiidae</taxon>
        <taxon>Clonorchis</taxon>
    </lineage>
</organism>
<evidence type="ECO:0000313" key="1">
    <source>
        <dbReference type="EMBL" id="KAG5445106.1"/>
    </source>
</evidence>
<dbReference type="EMBL" id="NIRI02000056">
    <property type="protein sequence ID" value="KAG5445106.1"/>
    <property type="molecule type" value="Genomic_DNA"/>
</dbReference>
<reference evidence="1 2" key="1">
    <citation type="journal article" date="2018" name="Biotechnol. Adv.">
        <title>Improved genomic resources and new bioinformatic workflow for the carcinogenic parasite Clonorchis sinensis: Biotechnological implications.</title>
        <authorList>
            <person name="Wang D."/>
            <person name="Korhonen P.K."/>
            <person name="Gasser R.B."/>
            <person name="Young N.D."/>
        </authorList>
    </citation>
    <scope>NUCLEOTIDE SEQUENCE [LARGE SCALE GENOMIC DNA]</scope>
    <source>
        <strain evidence="1">Cs-k2</strain>
    </source>
</reference>
<comment type="caution">
    <text evidence="1">The sequence shown here is derived from an EMBL/GenBank/DDBJ whole genome shotgun (WGS) entry which is preliminary data.</text>
</comment>
<name>A0A419QA67_CLOSI</name>